<sequence>ESSNQDLLAPTKQEQDIELQIDSASTENFNAIQLLLQTFFKQELYTDLQFEMADQISQLSESTDVVYVDDSVVGFCSSIPFRLLPECKFVQHFIKVIAKFTPKDFLTGQNVHLVFNLKYINLPVDISIQLYDSMLQNQVWTQSKQYNNAVYPADFFKVDLYVLISKCKADKAGKPDLESVYHLEFLELKKEADQIEYVKTQTFDKEYQFNVFLIIKKEKLKSAVKTQTFDK</sequence>
<feature type="non-terminal residue" evidence="1">
    <location>
        <position position="231"/>
    </location>
</feature>
<dbReference type="EMBL" id="GDID01000162">
    <property type="protein sequence ID" value="JAP96444.1"/>
    <property type="molecule type" value="Transcribed_RNA"/>
</dbReference>
<reference evidence="1" key="1">
    <citation type="submission" date="2015-07" db="EMBL/GenBank/DDBJ databases">
        <title>Adaptation to a free-living lifestyle via gene acquisitions in the diplomonad Trepomonas sp. PC1.</title>
        <authorList>
            <person name="Xu F."/>
            <person name="Jerlstrom-Hultqvist J."/>
            <person name="Kolisko M."/>
            <person name="Simpson A.G.B."/>
            <person name="Roger A.J."/>
            <person name="Svard S.G."/>
            <person name="Andersson J.O."/>
        </authorList>
    </citation>
    <scope>NUCLEOTIDE SEQUENCE</scope>
    <source>
        <strain evidence="1">PC1</strain>
    </source>
</reference>
<dbReference type="Pfam" id="PF13862">
    <property type="entry name" value="BCCIP"/>
    <property type="match status" value="1"/>
</dbReference>
<proteinExistence type="predicted"/>
<protein>
    <submittedName>
        <fullName evidence="1">p21-C-terminal region-binding protein</fullName>
    </submittedName>
</protein>
<dbReference type="InterPro" id="IPR025602">
    <property type="entry name" value="BCP1_family"/>
</dbReference>
<evidence type="ECO:0000313" key="1">
    <source>
        <dbReference type="EMBL" id="JAP96444.1"/>
    </source>
</evidence>
<accession>A0A146KKZ3</accession>
<dbReference type="AlphaFoldDB" id="A0A146KKZ3"/>
<organism evidence="1">
    <name type="scientific">Trepomonas sp. PC1</name>
    <dbReference type="NCBI Taxonomy" id="1076344"/>
    <lineage>
        <taxon>Eukaryota</taxon>
        <taxon>Metamonada</taxon>
        <taxon>Diplomonadida</taxon>
        <taxon>Hexamitidae</taxon>
        <taxon>Hexamitinae</taxon>
        <taxon>Trepomonas</taxon>
    </lineage>
</organism>
<feature type="non-terminal residue" evidence="1">
    <location>
        <position position="1"/>
    </location>
</feature>
<name>A0A146KKZ3_9EUKA</name>
<gene>
    <name evidence="1" type="ORF">TPC1_10226</name>
</gene>